<dbReference type="EMBL" id="MIGC01004955">
    <property type="protein sequence ID" value="PHJ17457.1"/>
    <property type="molecule type" value="Genomic_DNA"/>
</dbReference>
<keyword evidence="2" id="KW-1185">Reference proteome</keyword>
<sequence length="134" mass="14769">MLCCMVQQSDACTDQEDPFWRPPSSLPEIAALVPAGESASSRQRRSSVLCSIMALSCFGPPLAYDWPADQMECRRPDTTWGNKNIDRPVPAAPCVVPMNERRQPTRVAVRKASAVSILTDRLNKPGGDLDLVQR</sequence>
<dbReference type="AlphaFoldDB" id="A0A2C6KIS2"/>
<dbReference type="Proteomes" id="UP000221165">
    <property type="component" value="Unassembled WGS sequence"/>
</dbReference>
<name>A0A2C6KIS2_9APIC</name>
<dbReference type="GeneID" id="94432052"/>
<gene>
    <name evidence="1" type="ORF">CSUI_008716</name>
</gene>
<evidence type="ECO:0000313" key="1">
    <source>
        <dbReference type="EMBL" id="PHJ17457.1"/>
    </source>
</evidence>
<dbReference type="VEuPathDB" id="ToxoDB:CSUI_008716"/>
<reference evidence="1 2" key="1">
    <citation type="journal article" date="2017" name="Int. J. Parasitol.">
        <title>The genome of the protozoan parasite Cystoisospora suis and a reverse vaccinology approach to identify vaccine candidates.</title>
        <authorList>
            <person name="Palmieri N."/>
            <person name="Shrestha A."/>
            <person name="Ruttkowski B."/>
            <person name="Beck T."/>
            <person name="Vogl C."/>
            <person name="Tomley F."/>
            <person name="Blake D.P."/>
            <person name="Joachim A."/>
        </authorList>
    </citation>
    <scope>NUCLEOTIDE SEQUENCE [LARGE SCALE GENOMIC DNA]</scope>
    <source>
        <strain evidence="1 2">Wien I</strain>
    </source>
</reference>
<organism evidence="1 2">
    <name type="scientific">Cystoisospora suis</name>
    <dbReference type="NCBI Taxonomy" id="483139"/>
    <lineage>
        <taxon>Eukaryota</taxon>
        <taxon>Sar</taxon>
        <taxon>Alveolata</taxon>
        <taxon>Apicomplexa</taxon>
        <taxon>Conoidasida</taxon>
        <taxon>Coccidia</taxon>
        <taxon>Eucoccidiorida</taxon>
        <taxon>Eimeriorina</taxon>
        <taxon>Sarcocystidae</taxon>
        <taxon>Cystoisospora</taxon>
    </lineage>
</organism>
<evidence type="ECO:0000313" key="2">
    <source>
        <dbReference type="Proteomes" id="UP000221165"/>
    </source>
</evidence>
<proteinExistence type="predicted"/>
<accession>A0A2C6KIS2</accession>
<dbReference type="RefSeq" id="XP_067919178.1">
    <property type="nucleotide sequence ID" value="XM_068068841.1"/>
</dbReference>
<comment type="caution">
    <text evidence="1">The sequence shown here is derived from an EMBL/GenBank/DDBJ whole genome shotgun (WGS) entry which is preliminary data.</text>
</comment>
<protein>
    <submittedName>
        <fullName evidence="1">Uncharacterized protein</fullName>
    </submittedName>
</protein>